<feature type="compositionally biased region" description="Polar residues" evidence="2">
    <location>
        <begin position="203"/>
        <end position="213"/>
    </location>
</feature>
<evidence type="ECO:0000313" key="4">
    <source>
        <dbReference type="Proteomes" id="UP000728032"/>
    </source>
</evidence>
<evidence type="ECO:0000256" key="2">
    <source>
        <dbReference type="SAM" id="MobiDB-lite"/>
    </source>
</evidence>
<dbReference type="EMBL" id="CAJPVJ010008764">
    <property type="protein sequence ID" value="CAG2172129.1"/>
    <property type="molecule type" value="Genomic_DNA"/>
</dbReference>
<dbReference type="AlphaFoldDB" id="A0A7R9M9T2"/>
<keyword evidence="1" id="KW-0175">Coiled coil</keyword>
<feature type="coiled-coil region" evidence="1">
    <location>
        <begin position="17"/>
        <end position="106"/>
    </location>
</feature>
<protein>
    <submittedName>
        <fullName evidence="3">Uncharacterized protein</fullName>
    </submittedName>
</protein>
<reference evidence="3" key="1">
    <citation type="submission" date="2020-11" db="EMBL/GenBank/DDBJ databases">
        <authorList>
            <person name="Tran Van P."/>
        </authorList>
    </citation>
    <scope>NUCLEOTIDE SEQUENCE</scope>
</reference>
<dbReference type="Proteomes" id="UP000728032">
    <property type="component" value="Unassembled WGS sequence"/>
</dbReference>
<gene>
    <name evidence="3" type="ORF">ONB1V03_LOCUS11587</name>
</gene>
<sequence>MFGSKSKAVSSPSRVSIEEANSHLRAVHQRVEQLEQIITTQRHQLVANEDTHRQEVQCLVQTHDKHVQHLNQQMDSLKDKIQDLEHKLEKQNYKLIEENAKQMEKLSQILKLTPNLEKLLKLLNSLMINNTNCVKTVDLRSATSHDLMNGFGDNSPLEDIPNPHNNHSNSSHKIAVNTGEKAPKKSVKLNCEDQCIPEEVFLSETSSTNTSIGRSPPSSTTSSAATGLTVMATGAAGNGGSGSGAHNHHHKRSSNSKLRIGRSFNITANFSDDEEQPVGRAVDRTTHSSTSAVNTRPGMPRKKSTDI</sequence>
<organism evidence="3">
    <name type="scientific">Oppiella nova</name>
    <dbReference type="NCBI Taxonomy" id="334625"/>
    <lineage>
        <taxon>Eukaryota</taxon>
        <taxon>Metazoa</taxon>
        <taxon>Ecdysozoa</taxon>
        <taxon>Arthropoda</taxon>
        <taxon>Chelicerata</taxon>
        <taxon>Arachnida</taxon>
        <taxon>Acari</taxon>
        <taxon>Acariformes</taxon>
        <taxon>Sarcoptiformes</taxon>
        <taxon>Oribatida</taxon>
        <taxon>Brachypylina</taxon>
        <taxon>Oppioidea</taxon>
        <taxon>Oppiidae</taxon>
        <taxon>Oppiella</taxon>
    </lineage>
</organism>
<keyword evidence="4" id="KW-1185">Reference proteome</keyword>
<feature type="region of interest" description="Disordered" evidence="2">
    <location>
        <begin position="202"/>
        <end position="307"/>
    </location>
</feature>
<accession>A0A7R9M9T2</accession>
<dbReference type="OrthoDB" id="6515554at2759"/>
<name>A0A7R9M9T2_9ACAR</name>
<dbReference type="EMBL" id="OC923589">
    <property type="protein sequence ID" value="CAD7654942.1"/>
    <property type="molecule type" value="Genomic_DNA"/>
</dbReference>
<evidence type="ECO:0000256" key="1">
    <source>
        <dbReference type="SAM" id="Coils"/>
    </source>
</evidence>
<proteinExistence type="predicted"/>
<feature type="compositionally biased region" description="Low complexity" evidence="2">
    <location>
        <begin position="215"/>
        <end position="226"/>
    </location>
</feature>
<evidence type="ECO:0000313" key="3">
    <source>
        <dbReference type="EMBL" id="CAD7654942.1"/>
    </source>
</evidence>